<dbReference type="KEGG" id="swf:E3E12_07915"/>
<feature type="region of interest" description="Disordered" evidence="1">
    <location>
        <begin position="71"/>
        <end position="90"/>
    </location>
</feature>
<reference evidence="2 3" key="1">
    <citation type="submission" date="2019-03" db="EMBL/GenBank/DDBJ databases">
        <title>The complete genome sequence of Swingsia_sp. F3b2 LMG30590(T).</title>
        <authorList>
            <person name="Chua K.-O."/>
            <person name="Chan K.-G."/>
            <person name="See-Too W.-S."/>
        </authorList>
    </citation>
    <scope>NUCLEOTIDE SEQUENCE [LARGE SCALE GENOMIC DNA]</scope>
    <source>
        <strain evidence="2 3">F3b2</strain>
    </source>
</reference>
<name>A0A4Y6UCJ6_9PROT</name>
<dbReference type="OrthoDB" id="7494486at2"/>
<evidence type="ECO:0000313" key="3">
    <source>
        <dbReference type="Proteomes" id="UP000318709"/>
    </source>
</evidence>
<gene>
    <name evidence="2" type="ORF">E3E12_07915</name>
</gene>
<protein>
    <submittedName>
        <fullName evidence="2">DUF3383 domain-containing protein</fullName>
    </submittedName>
</protein>
<keyword evidence="3" id="KW-1185">Reference proteome</keyword>
<organism evidence="2 3">
    <name type="scientific">Formicincola oecophyllae</name>
    <dbReference type="NCBI Taxonomy" id="2558361"/>
    <lineage>
        <taxon>Bacteria</taxon>
        <taxon>Pseudomonadati</taxon>
        <taxon>Pseudomonadota</taxon>
        <taxon>Alphaproteobacteria</taxon>
        <taxon>Acetobacterales</taxon>
        <taxon>Acetobacteraceae</taxon>
        <taxon>Formicincola</taxon>
    </lineage>
</organism>
<dbReference type="Pfam" id="PF11863">
    <property type="entry name" value="DUF3383"/>
    <property type="match status" value="2"/>
</dbReference>
<accession>A0A4Y6UCJ6</accession>
<dbReference type="AlphaFoldDB" id="A0A4Y6UCJ6"/>
<evidence type="ECO:0000313" key="2">
    <source>
        <dbReference type="EMBL" id="QDH14121.1"/>
    </source>
</evidence>
<dbReference type="Proteomes" id="UP000318709">
    <property type="component" value="Chromosome"/>
</dbReference>
<proteinExistence type="predicted"/>
<sequence length="501" mass="52380">MARLAAWGRAQNLVQNQAWVAPPQAPPQAQANKQAPARVPLKANDHSSAPFSPNAVPNGWHLPAHLVLRQHTRAPPPGPDPLQTSTTPKEHTMSALTTITADGNLSTIPLSRIVKVTPSALAAASGVGFINGLILSTNSAVPPGTLKAYADAASVAKDFTATAPETQMAEAYFAGFTGTLNTPSKLYFHGVAPSVQGTTQDGAPADATMASDPATIMNALLAISQDFAAFTTAWEPSLSEKQAFATWNGAQGCRYWYVAWDTDKAATASPATGKSFGEWLSTQGVDGTTAVYQRADVAAFCLGWAASLDFTATAGRFNLAGRKSPVLANPDGSAADYDALKANGYSVYGSFGNGLGRWNMLQNGAVSGQFLWADTYINQLWLNAALQADLINLITSVGQIPYNAEGDGLMNAALAATRAQAKRFGAVEAGVTLTDLQNKALQRLFGRDVSNELFSQGDVFAPQASTTPADVRASRGSPPAIYAYNDGGSIQAVNLSSIATI</sequence>
<evidence type="ECO:0000256" key="1">
    <source>
        <dbReference type="SAM" id="MobiDB-lite"/>
    </source>
</evidence>
<dbReference type="InterPro" id="IPR021808">
    <property type="entry name" value="DUF3383"/>
</dbReference>
<dbReference type="EMBL" id="CP038231">
    <property type="protein sequence ID" value="QDH14121.1"/>
    <property type="molecule type" value="Genomic_DNA"/>
</dbReference>